<organism evidence="3 4">
    <name type="scientific">Desulfomonile tiedjei (strain ATCC 49306 / DSM 6799 / DCB-1)</name>
    <dbReference type="NCBI Taxonomy" id="706587"/>
    <lineage>
        <taxon>Bacteria</taxon>
        <taxon>Pseudomonadati</taxon>
        <taxon>Thermodesulfobacteriota</taxon>
        <taxon>Desulfomonilia</taxon>
        <taxon>Desulfomonilales</taxon>
        <taxon>Desulfomonilaceae</taxon>
        <taxon>Desulfomonile</taxon>
    </lineage>
</organism>
<keyword evidence="3" id="KW-0808">Transferase</keyword>
<keyword evidence="4" id="KW-1185">Reference proteome</keyword>
<dbReference type="STRING" id="706587.Desti_1776"/>
<dbReference type="AlphaFoldDB" id="I4C4J5"/>
<dbReference type="InterPro" id="IPR036873">
    <property type="entry name" value="Rhodanese-like_dom_sf"/>
</dbReference>
<evidence type="ECO:0000256" key="1">
    <source>
        <dbReference type="SAM" id="SignalP"/>
    </source>
</evidence>
<accession>I4C4J5</accession>
<dbReference type="RefSeq" id="WP_014809632.1">
    <property type="nucleotide sequence ID" value="NC_018025.1"/>
</dbReference>
<proteinExistence type="predicted"/>
<evidence type="ECO:0000313" key="4">
    <source>
        <dbReference type="Proteomes" id="UP000006055"/>
    </source>
</evidence>
<gene>
    <name evidence="3" type="ordered locus">Desti_1776</name>
</gene>
<feature type="chain" id="PRO_5003686954" evidence="1">
    <location>
        <begin position="26"/>
        <end position="197"/>
    </location>
</feature>
<protein>
    <submittedName>
        <fullName evidence="3">Rhodanese-related sulfurtransferase</fullName>
    </submittedName>
</protein>
<evidence type="ECO:0000313" key="3">
    <source>
        <dbReference type="EMBL" id="AFM24486.1"/>
    </source>
</evidence>
<dbReference type="OrthoDB" id="7835227at2"/>
<name>I4C4J5_DESTA</name>
<evidence type="ECO:0000259" key="2">
    <source>
        <dbReference type="PROSITE" id="PS50206"/>
    </source>
</evidence>
<dbReference type="InterPro" id="IPR001763">
    <property type="entry name" value="Rhodanese-like_dom"/>
</dbReference>
<dbReference type="InterPro" id="IPR052367">
    <property type="entry name" value="Thiosulfate_ST/Rhodanese-like"/>
</dbReference>
<dbReference type="KEGG" id="dti:Desti_1776"/>
<dbReference type="HOGENOM" id="CLU_089574_10_0_7"/>
<sequence>MATRRFFVLFISVILLGSFHLFAYAAQEPENPKKRTTLGKYVTAHEAFEMWHAKPHEVKILDVRTPEEYVFVGHAPMARNIPLKAWTGKWNPEKKSFHLSENSDFVAQVKKYYAPTDTLLIMCRSGDRAAEAVNALAKAGFTNAHSIVDSFEGDPVTEEDSYHKGKRVKNGWKNSRAPWTYELDPNLIYQQDEPKSK</sequence>
<feature type="signal peptide" evidence="1">
    <location>
        <begin position="1"/>
        <end position="25"/>
    </location>
</feature>
<dbReference type="SMART" id="SM00450">
    <property type="entry name" value="RHOD"/>
    <property type="match status" value="1"/>
</dbReference>
<dbReference type="GO" id="GO:0016740">
    <property type="term" value="F:transferase activity"/>
    <property type="evidence" value="ECO:0007669"/>
    <property type="project" value="UniProtKB-KW"/>
</dbReference>
<dbReference type="Gene3D" id="3.40.250.10">
    <property type="entry name" value="Rhodanese-like domain"/>
    <property type="match status" value="1"/>
</dbReference>
<dbReference type="SUPFAM" id="SSF52821">
    <property type="entry name" value="Rhodanese/Cell cycle control phosphatase"/>
    <property type="match status" value="1"/>
</dbReference>
<dbReference type="PANTHER" id="PTHR45431">
    <property type="entry name" value="RHODANESE-LIKE DOMAIN-CONTAINING PROTEIN 15, CHLOROPLASTIC"/>
    <property type="match status" value="1"/>
</dbReference>
<keyword evidence="1" id="KW-0732">Signal</keyword>
<dbReference type="Proteomes" id="UP000006055">
    <property type="component" value="Chromosome"/>
</dbReference>
<dbReference type="PROSITE" id="PS50206">
    <property type="entry name" value="RHODANESE_3"/>
    <property type="match status" value="1"/>
</dbReference>
<feature type="domain" description="Rhodanese" evidence="2">
    <location>
        <begin position="54"/>
        <end position="158"/>
    </location>
</feature>
<dbReference type="PANTHER" id="PTHR45431:SF3">
    <property type="entry name" value="RHODANESE-LIKE DOMAIN-CONTAINING PROTEIN 15, CHLOROPLASTIC"/>
    <property type="match status" value="1"/>
</dbReference>
<dbReference type="eggNOG" id="COG0607">
    <property type="taxonomic scope" value="Bacteria"/>
</dbReference>
<dbReference type="PATRIC" id="fig|706587.4.peg.2036"/>
<dbReference type="EMBL" id="CP003360">
    <property type="protein sequence ID" value="AFM24486.1"/>
    <property type="molecule type" value="Genomic_DNA"/>
</dbReference>
<dbReference type="Pfam" id="PF00581">
    <property type="entry name" value="Rhodanese"/>
    <property type="match status" value="1"/>
</dbReference>
<reference evidence="4" key="1">
    <citation type="submission" date="2012-06" db="EMBL/GenBank/DDBJ databases">
        <title>Complete sequence of chromosome of Desulfomonile tiedjei DSM 6799.</title>
        <authorList>
            <person name="Lucas S."/>
            <person name="Copeland A."/>
            <person name="Lapidus A."/>
            <person name="Glavina del Rio T."/>
            <person name="Dalin E."/>
            <person name="Tice H."/>
            <person name="Bruce D."/>
            <person name="Goodwin L."/>
            <person name="Pitluck S."/>
            <person name="Peters L."/>
            <person name="Ovchinnikova G."/>
            <person name="Zeytun A."/>
            <person name="Lu M."/>
            <person name="Kyrpides N."/>
            <person name="Mavromatis K."/>
            <person name="Ivanova N."/>
            <person name="Brettin T."/>
            <person name="Detter J.C."/>
            <person name="Han C."/>
            <person name="Larimer F."/>
            <person name="Land M."/>
            <person name="Hauser L."/>
            <person name="Markowitz V."/>
            <person name="Cheng J.-F."/>
            <person name="Hugenholtz P."/>
            <person name="Woyke T."/>
            <person name="Wu D."/>
            <person name="Spring S."/>
            <person name="Schroeder M."/>
            <person name="Brambilla E."/>
            <person name="Klenk H.-P."/>
            <person name="Eisen J.A."/>
        </authorList>
    </citation>
    <scope>NUCLEOTIDE SEQUENCE [LARGE SCALE GENOMIC DNA]</scope>
    <source>
        <strain evidence="4">ATCC 49306 / DSM 6799 / DCB-1</strain>
    </source>
</reference>